<gene>
    <name evidence="2" type="ORF">BPSY_0946</name>
</gene>
<feature type="region of interest" description="Disordered" evidence="1">
    <location>
        <begin position="105"/>
        <end position="125"/>
    </location>
</feature>
<dbReference type="AlphaFoldDB" id="A0A087CFP8"/>
<dbReference type="InterPro" id="IPR001387">
    <property type="entry name" value="Cro/C1-type_HTH"/>
</dbReference>
<proteinExistence type="predicted"/>
<dbReference type="GeneID" id="98300152"/>
<dbReference type="Proteomes" id="UP000029050">
    <property type="component" value="Unassembled WGS sequence"/>
</dbReference>
<name>A0A087CFP8_9BIFI</name>
<dbReference type="SUPFAM" id="SSF47413">
    <property type="entry name" value="lambda repressor-like DNA-binding domains"/>
    <property type="match status" value="1"/>
</dbReference>
<dbReference type="InterPro" id="IPR010982">
    <property type="entry name" value="Lambda_DNA-bd_dom_sf"/>
</dbReference>
<dbReference type="Gene3D" id="1.10.260.40">
    <property type="entry name" value="lambda repressor-like DNA-binding domains"/>
    <property type="match status" value="1"/>
</dbReference>
<comment type="caution">
    <text evidence="2">The sequence shown here is derived from an EMBL/GenBank/DDBJ whole genome shotgun (WGS) entry which is preliminary data.</text>
</comment>
<sequence>MTQIDSFSDSVITEMEKARQEARLTTQELIRRSGIRRSTYFRKMRGETDFTTSDIDALSRALGVDPFLILRKATAAIDRTGITLNPESMTEEEKKQWTLDHMQEYGFAANTNPDKEREMESDGTI</sequence>
<dbReference type="eggNOG" id="ENOG5031PGM">
    <property type="taxonomic scope" value="Bacteria"/>
</dbReference>
<protein>
    <submittedName>
        <fullName evidence="2">Helix-turn-helix domain-containing protein</fullName>
    </submittedName>
</protein>
<dbReference type="Pfam" id="PF13560">
    <property type="entry name" value="HTH_31"/>
    <property type="match status" value="1"/>
</dbReference>
<dbReference type="RefSeq" id="WP_033494651.1">
    <property type="nucleotide sequence ID" value="NZ_BAABVZ010000005.1"/>
</dbReference>
<reference evidence="2 3" key="1">
    <citation type="submission" date="2014-03" db="EMBL/GenBank/DDBJ databases">
        <title>Genomics of Bifidobacteria.</title>
        <authorList>
            <person name="Ventura M."/>
            <person name="Milani C."/>
            <person name="Lugli G.A."/>
        </authorList>
    </citation>
    <scope>NUCLEOTIDE SEQUENCE [LARGE SCALE GENOMIC DNA]</scope>
    <source>
        <strain evidence="2 3">LMG 21775</strain>
    </source>
</reference>
<dbReference type="CDD" id="cd00093">
    <property type="entry name" value="HTH_XRE"/>
    <property type="match status" value="1"/>
</dbReference>
<dbReference type="EMBL" id="JGZI01000009">
    <property type="protein sequence ID" value="KFI82098.1"/>
    <property type="molecule type" value="Genomic_DNA"/>
</dbReference>
<evidence type="ECO:0000313" key="3">
    <source>
        <dbReference type="Proteomes" id="UP000029050"/>
    </source>
</evidence>
<evidence type="ECO:0000313" key="2">
    <source>
        <dbReference type="EMBL" id="KFI82098.1"/>
    </source>
</evidence>
<accession>A0A087CFP8</accession>
<dbReference type="GO" id="GO:0003677">
    <property type="term" value="F:DNA binding"/>
    <property type="evidence" value="ECO:0007669"/>
    <property type="project" value="InterPro"/>
</dbReference>
<keyword evidence="3" id="KW-1185">Reference proteome</keyword>
<organism evidence="2 3">
    <name type="scientific">Bifidobacterium psychraerophilum</name>
    <dbReference type="NCBI Taxonomy" id="218140"/>
    <lineage>
        <taxon>Bacteria</taxon>
        <taxon>Bacillati</taxon>
        <taxon>Actinomycetota</taxon>
        <taxon>Actinomycetes</taxon>
        <taxon>Bifidobacteriales</taxon>
        <taxon>Bifidobacteriaceae</taxon>
        <taxon>Bifidobacterium</taxon>
    </lineage>
</organism>
<feature type="compositionally biased region" description="Basic and acidic residues" evidence="1">
    <location>
        <begin position="113"/>
        <end position="125"/>
    </location>
</feature>
<evidence type="ECO:0000256" key="1">
    <source>
        <dbReference type="SAM" id="MobiDB-lite"/>
    </source>
</evidence>